<dbReference type="PROSITE" id="PS50097">
    <property type="entry name" value="BTB"/>
    <property type="match status" value="1"/>
</dbReference>
<evidence type="ECO:0000313" key="3">
    <source>
        <dbReference type="Proteomes" id="UP000663193"/>
    </source>
</evidence>
<gene>
    <name evidence="2" type="ORF">JI435_306520</name>
</gene>
<dbReference type="PANTHER" id="PTHR47843">
    <property type="entry name" value="BTB DOMAIN-CONTAINING PROTEIN-RELATED"/>
    <property type="match status" value="1"/>
</dbReference>
<proteinExistence type="predicted"/>
<dbReference type="SUPFAM" id="SSF54695">
    <property type="entry name" value="POZ domain"/>
    <property type="match status" value="1"/>
</dbReference>
<reference evidence="3" key="1">
    <citation type="journal article" date="2021" name="BMC Genomics">
        <title>Chromosome-level genome assembly and manually-curated proteome of model necrotroph Parastagonospora nodorum Sn15 reveals a genome-wide trove of candidate effector homologs, and redundancy of virulence-related functions within an accessory chromosome.</title>
        <authorList>
            <person name="Bertazzoni S."/>
            <person name="Jones D.A.B."/>
            <person name="Phan H.T."/>
            <person name="Tan K.-C."/>
            <person name="Hane J.K."/>
        </authorList>
    </citation>
    <scope>NUCLEOTIDE SEQUENCE [LARGE SCALE GENOMIC DNA]</scope>
    <source>
        <strain evidence="3">SN15 / ATCC MYA-4574 / FGSC 10173)</strain>
    </source>
</reference>
<dbReference type="CDD" id="cd18186">
    <property type="entry name" value="BTB_POZ_ZBTB_KLHL-like"/>
    <property type="match status" value="1"/>
</dbReference>
<dbReference type="VEuPathDB" id="FungiDB:JI435_306520"/>
<protein>
    <recommendedName>
        <fullName evidence="1">BTB domain-containing protein</fullName>
    </recommendedName>
</protein>
<dbReference type="Gene3D" id="3.30.710.10">
    <property type="entry name" value="Potassium Channel Kv1.1, Chain A"/>
    <property type="match status" value="1"/>
</dbReference>
<sequence>MIARSRIYRQITTRTVSHCSAKSCTYPTSAYHDANVHSRQFSSGGNHGANAPGYCVPHFSNMNFDMVLVRVGKPADAVDIMVYRHLICSVSTFFRGAIDRSFLGVKEGTITLRDVSEATFRTFLAWLHSQYLPPSPPEPLLGCLNGLKVVTNTAGDAVNSEAKPAGRGRPRKRMFDEYVSGKSPVLRILGPEELDRRFHGNPAWQNTYQEVVKALVRLYIFADRYSIPQLRDDVMSTYVGYCISFGMYPDPDDIEVIDLAYTKLPATAMLSRYLVLSTIYFWTPVKPTLESGKLKKLHPGFTLDVMTAQAQRGQPPEEGETDATKTVPQLAKHGLKNSCVFHEHQVFDEDTCRHRLANSKFIFDGILDACMKEAKTVVGKAS</sequence>
<name>A0A7U2F8L0_PHANO</name>
<evidence type="ECO:0000313" key="2">
    <source>
        <dbReference type="EMBL" id="QRD00749.1"/>
    </source>
</evidence>
<accession>A0A7U2F8L0</accession>
<dbReference type="InterPro" id="IPR011333">
    <property type="entry name" value="SKP1/BTB/POZ_sf"/>
</dbReference>
<keyword evidence="3" id="KW-1185">Reference proteome</keyword>
<evidence type="ECO:0000259" key="1">
    <source>
        <dbReference type="PROSITE" id="PS50097"/>
    </source>
</evidence>
<organism evidence="2 3">
    <name type="scientific">Phaeosphaeria nodorum (strain SN15 / ATCC MYA-4574 / FGSC 10173)</name>
    <name type="common">Glume blotch fungus</name>
    <name type="synonym">Parastagonospora nodorum</name>
    <dbReference type="NCBI Taxonomy" id="321614"/>
    <lineage>
        <taxon>Eukaryota</taxon>
        <taxon>Fungi</taxon>
        <taxon>Dikarya</taxon>
        <taxon>Ascomycota</taxon>
        <taxon>Pezizomycotina</taxon>
        <taxon>Dothideomycetes</taxon>
        <taxon>Pleosporomycetidae</taxon>
        <taxon>Pleosporales</taxon>
        <taxon>Pleosporineae</taxon>
        <taxon>Phaeosphaeriaceae</taxon>
        <taxon>Parastagonospora</taxon>
    </lineage>
</organism>
<feature type="domain" description="BTB" evidence="1">
    <location>
        <begin position="64"/>
        <end position="136"/>
    </location>
</feature>
<dbReference type="AlphaFoldDB" id="A0A7U2F8L0"/>
<dbReference type="OrthoDB" id="194443at2759"/>
<dbReference type="Proteomes" id="UP000663193">
    <property type="component" value="Chromosome 11"/>
</dbReference>
<dbReference type="InterPro" id="IPR000210">
    <property type="entry name" value="BTB/POZ_dom"/>
</dbReference>
<dbReference type="EMBL" id="CP069033">
    <property type="protein sequence ID" value="QRD00749.1"/>
    <property type="molecule type" value="Genomic_DNA"/>
</dbReference>
<dbReference type="PANTHER" id="PTHR47843:SF2">
    <property type="entry name" value="BTB DOMAIN-CONTAINING PROTEIN"/>
    <property type="match status" value="1"/>
</dbReference>